<evidence type="ECO:0000313" key="3">
    <source>
        <dbReference type="Proteomes" id="UP001500954"/>
    </source>
</evidence>
<dbReference type="SUPFAM" id="SSF53067">
    <property type="entry name" value="Actin-like ATPase domain"/>
    <property type="match status" value="1"/>
</dbReference>
<comment type="caution">
    <text evidence="2">The sequence shown here is derived from an EMBL/GenBank/DDBJ whole genome shotgun (WGS) entry which is preliminary data.</text>
</comment>
<accession>A0ABP6X5Z4</accession>
<sequence length="308" mass="33858">MKNNIAIGVDIGGSHITSAAVDINTLEIISGTTHSVKVNNKATKEDIFLNWSQAINKTIADVSKETDVHIGFAMPGPFHYKTGLAMFEGNDKYENLYNVSVPNELAKYINASSVNMRFINDATAFGVGVSAMGKAKNYSKTIAVTLGTGFGSAFIKEGVPQVNADDVPEGGCLWDEPYKDGIGDDYFSTRWCIKRYYELTSKQVHGVKDIAEANDAHSKQVFTEFGANMAEFMIPFLQKFKPELIILGGNVSLAHDFFLPTLKQKISEAGLLVDFEISKLMEDAAIIGSAKLFDLHFWEHVKNDLPNL</sequence>
<protein>
    <recommendedName>
        <fullName evidence="4">ROK family protein</fullName>
    </recommendedName>
</protein>
<dbReference type="RefSeq" id="WP_345004805.1">
    <property type="nucleotide sequence ID" value="NZ_BAABCY010000032.1"/>
</dbReference>
<gene>
    <name evidence="2" type="ORF">GCM10022395_10490</name>
</gene>
<dbReference type="Proteomes" id="UP001500954">
    <property type="component" value="Unassembled WGS sequence"/>
</dbReference>
<dbReference type="InterPro" id="IPR043129">
    <property type="entry name" value="ATPase_NBD"/>
</dbReference>
<evidence type="ECO:0008006" key="4">
    <source>
        <dbReference type="Google" id="ProtNLM"/>
    </source>
</evidence>
<name>A0ABP6X5Z4_9FLAO</name>
<proteinExistence type="inferred from homology"/>
<dbReference type="PANTHER" id="PTHR18964:SF149">
    <property type="entry name" value="BIFUNCTIONAL UDP-N-ACETYLGLUCOSAMINE 2-EPIMERASE_N-ACETYLMANNOSAMINE KINASE"/>
    <property type="match status" value="1"/>
</dbReference>
<dbReference type="Pfam" id="PF00480">
    <property type="entry name" value="ROK"/>
    <property type="match status" value="2"/>
</dbReference>
<reference evidence="3" key="1">
    <citation type="journal article" date="2019" name="Int. J. Syst. Evol. Microbiol.">
        <title>The Global Catalogue of Microorganisms (GCM) 10K type strain sequencing project: providing services to taxonomists for standard genome sequencing and annotation.</title>
        <authorList>
            <consortium name="The Broad Institute Genomics Platform"/>
            <consortium name="The Broad Institute Genome Sequencing Center for Infectious Disease"/>
            <person name="Wu L."/>
            <person name="Ma J."/>
        </authorList>
    </citation>
    <scope>NUCLEOTIDE SEQUENCE [LARGE SCALE GENOMIC DNA]</scope>
    <source>
        <strain evidence="3">JCM 17111</strain>
    </source>
</reference>
<dbReference type="PANTHER" id="PTHR18964">
    <property type="entry name" value="ROK (REPRESSOR, ORF, KINASE) FAMILY"/>
    <property type="match status" value="1"/>
</dbReference>
<evidence type="ECO:0000256" key="1">
    <source>
        <dbReference type="ARBA" id="ARBA00006479"/>
    </source>
</evidence>
<dbReference type="EMBL" id="BAABCY010000032">
    <property type="protein sequence ID" value="GAA3561782.1"/>
    <property type="molecule type" value="Genomic_DNA"/>
</dbReference>
<comment type="similarity">
    <text evidence="1">Belongs to the ROK (NagC/XylR) family.</text>
</comment>
<organism evidence="2 3">
    <name type="scientific">Snuella lapsa</name>
    <dbReference type="NCBI Taxonomy" id="870481"/>
    <lineage>
        <taxon>Bacteria</taxon>
        <taxon>Pseudomonadati</taxon>
        <taxon>Bacteroidota</taxon>
        <taxon>Flavobacteriia</taxon>
        <taxon>Flavobacteriales</taxon>
        <taxon>Flavobacteriaceae</taxon>
        <taxon>Snuella</taxon>
    </lineage>
</organism>
<evidence type="ECO:0000313" key="2">
    <source>
        <dbReference type="EMBL" id="GAA3561782.1"/>
    </source>
</evidence>
<dbReference type="InterPro" id="IPR000600">
    <property type="entry name" value="ROK"/>
</dbReference>
<dbReference type="Gene3D" id="3.30.420.40">
    <property type="match status" value="2"/>
</dbReference>
<keyword evidence="3" id="KW-1185">Reference proteome</keyword>